<proteinExistence type="predicted"/>
<dbReference type="Pfam" id="PF03101">
    <property type="entry name" value="FAR1"/>
    <property type="match status" value="1"/>
</dbReference>
<name>A0A2K2DJU3_BRADI</name>
<sequence>MPVRCLSRHRYQFVVYPGIGTKFASLDDAYNFYNLYSWEIGFGVRYAKCRLNVHRQKCMQEIACGCAGKPVKENTKTIRCGCPALIRLLRSEDRGWYICEHRESHNHPLSNTCGEKMHWQSHRHIDQYTKELVKQLQENNVSLGKVYSIIGSFFGSSDQIPFTKRSLRTLCGKISQEQSDNDAMKTMDVDDDSMMKTLMWTSGRSMDQYICFGDILTFDTTYRTNLYDMPFGLFVGVNNHFQSIIMGGMLMRDEKVESFKWVFAEFMRLIGGKDRHPKTILTDQVRSMELAIAEILPNTKHRWCKWHVLKKAKESLGALYGKRSEFRSDFHRVVDMMCSEEEFETSWAEMVAKHGLQKQPYLTQIYEGRAKWAKPYFRDVFCCPMHLFVKQYEKLQFDRASEESYQEKRTSLSGVVLRANLPIERHASKVYTRAMFDQFGLALFDSGNYMLEELEQRRLYVVRHMHHEVRDRWCKSVYSVQVDLRNERLNCECCFSQHAGMPCCHQLKVPAYLVMKRWTRDARDMLPPHLKMYQRDQARPRAVTYRHSNLSLTALEIVKMADSNVDAYELAMSEMVKVRAKLEP</sequence>
<accession>A0A2K2DJU3</accession>
<dbReference type="FunCoup" id="A0A2K2DJU3">
    <property type="interactions" value="24"/>
</dbReference>
<dbReference type="InterPro" id="IPR004330">
    <property type="entry name" value="FAR1_DNA_bnd_dom"/>
</dbReference>
<organism evidence="3">
    <name type="scientific">Brachypodium distachyon</name>
    <name type="common">Purple false brome</name>
    <name type="synonym">Trachynia distachya</name>
    <dbReference type="NCBI Taxonomy" id="15368"/>
    <lineage>
        <taxon>Eukaryota</taxon>
        <taxon>Viridiplantae</taxon>
        <taxon>Streptophyta</taxon>
        <taxon>Embryophyta</taxon>
        <taxon>Tracheophyta</taxon>
        <taxon>Spermatophyta</taxon>
        <taxon>Magnoliopsida</taxon>
        <taxon>Liliopsida</taxon>
        <taxon>Poales</taxon>
        <taxon>Poaceae</taxon>
        <taxon>BOP clade</taxon>
        <taxon>Pooideae</taxon>
        <taxon>Stipodae</taxon>
        <taxon>Brachypodieae</taxon>
        <taxon>Brachypodium</taxon>
    </lineage>
</organism>
<dbReference type="AlphaFoldDB" id="A0A2K2DJU3"/>
<evidence type="ECO:0000256" key="1">
    <source>
        <dbReference type="PROSITE-ProRule" id="PRU00325"/>
    </source>
</evidence>
<keyword evidence="1" id="KW-0479">Metal-binding</keyword>
<keyword evidence="5" id="KW-1185">Reference proteome</keyword>
<feature type="non-terminal residue" evidence="3">
    <location>
        <position position="584"/>
    </location>
</feature>
<reference evidence="4" key="3">
    <citation type="submission" date="2018-08" db="UniProtKB">
        <authorList>
            <consortium name="EnsemblPlants"/>
        </authorList>
    </citation>
    <scope>IDENTIFICATION</scope>
    <source>
        <strain evidence="4">cv. Bd21</strain>
    </source>
</reference>
<dbReference type="Pfam" id="PF10551">
    <property type="entry name" value="MULE"/>
    <property type="match status" value="1"/>
</dbReference>
<dbReference type="PANTHER" id="PTHR47482">
    <property type="entry name" value="OS11G0632001 PROTEIN"/>
    <property type="match status" value="1"/>
</dbReference>
<reference evidence="3 4" key="1">
    <citation type="journal article" date="2010" name="Nature">
        <title>Genome sequencing and analysis of the model grass Brachypodium distachyon.</title>
        <authorList>
            <consortium name="International Brachypodium Initiative"/>
        </authorList>
    </citation>
    <scope>NUCLEOTIDE SEQUENCE [LARGE SCALE GENOMIC DNA]</scope>
    <source>
        <strain evidence="3 4">Bd21</strain>
    </source>
</reference>
<keyword evidence="1" id="KW-0863">Zinc-finger</keyword>
<dbReference type="EMBL" id="CM000880">
    <property type="protein sequence ID" value="PNT74553.1"/>
    <property type="molecule type" value="Genomic_DNA"/>
</dbReference>
<dbReference type="GO" id="GO:0008270">
    <property type="term" value="F:zinc ion binding"/>
    <property type="evidence" value="ECO:0007669"/>
    <property type="project" value="UniProtKB-KW"/>
</dbReference>
<protein>
    <recommendedName>
        <fullName evidence="2">SWIM-type domain-containing protein</fullName>
    </recommendedName>
</protein>
<dbReference type="InterPro" id="IPR018289">
    <property type="entry name" value="MULE_transposase_dom"/>
</dbReference>
<reference evidence="3" key="2">
    <citation type="submission" date="2017-06" db="EMBL/GenBank/DDBJ databases">
        <title>WGS assembly of Brachypodium distachyon.</title>
        <authorList>
            <consortium name="The International Brachypodium Initiative"/>
            <person name="Lucas S."/>
            <person name="Harmon-Smith M."/>
            <person name="Lail K."/>
            <person name="Tice H."/>
            <person name="Grimwood J."/>
            <person name="Bruce D."/>
            <person name="Barry K."/>
            <person name="Shu S."/>
            <person name="Lindquist E."/>
            <person name="Wang M."/>
            <person name="Pitluck S."/>
            <person name="Vogel J.P."/>
            <person name="Garvin D.F."/>
            <person name="Mockler T.C."/>
            <person name="Schmutz J."/>
            <person name="Rokhsar D."/>
            <person name="Bevan M.W."/>
        </authorList>
    </citation>
    <scope>NUCLEOTIDE SEQUENCE</scope>
    <source>
        <strain evidence="3">Bd21</strain>
    </source>
</reference>
<dbReference type="InterPro" id="IPR007527">
    <property type="entry name" value="Znf_SWIM"/>
</dbReference>
<dbReference type="OrthoDB" id="681484at2759"/>
<evidence type="ECO:0000313" key="5">
    <source>
        <dbReference type="Proteomes" id="UP000008810"/>
    </source>
</evidence>
<dbReference type="InParanoid" id="A0A2K2DJU3"/>
<evidence type="ECO:0000313" key="4">
    <source>
        <dbReference type="EnsemblPlants" id="PNT74553"/>
    </source>
</evidence>
<evidence type="ECO:0000313" key="3">
    <source>
        <dbReference type="EMBL" id="PNT74553.1"/>
    </source>
</evidence>
<dbReference type="PROSITE" id="PS50966">
    <property type="entry name" value="ZF_SWIM"/>
    <property type="match status" value="1"/>
</dbReference>
<dbReference type="Proteomes" id="UP000008810">
    <property type="component" value="Chromosome 1"/>
</dbReference>
<gene>
    <name evidence="3" type="ORF">BRADI_1g17524v3</name>
</gene>
<feature type="domain" description="SWIM-type" evidence="2">
    <location>
        <begin position="478"/>
        <end position="514"/>
    </location>
</feature>
<dbReference type="PANTHER" id="PTHR47482:SF5">
    <property type="entry name" value="FAR1 DOMAIN-CONTAINING PROTEIN"/>
    <property type="match status" value="1"/>
</dbReference>
<evidence type="ECO:0000259" key="2">
    <source>
        <dbReference type="PROSITE" id="PS50966"/>
    </source>
</evidence>
<keyword evidence="1" id="KW-0862">Zinc</keyword>
<dbReference type="Gramene" id="PNT74553">
    <property type="protein sequence ID" value="PNT74553"/>
    <property type="gene ID" value="BRADI_1g17524v3"/>
</dbReference>
<dbReference type="EnsemblPlants" id="PNT74553">
    <property type="protein sequence ID" value="PNT74553"/>
    <property type="gene ID" value="BRADI_1g17524v3"/>
</dbReference>